<keyword evidence="7" id="KW-0406">Ion transport</keyword>
<protein>
    <submittedName>
        <fullName evidence="10">ATP synthase-coupling factor 6, mitochondrial</fullName>
    </submittedName>
</protein>
<proteinExistence type="inferred from homology"/>
<dbReference type="EMBL" id="GBHO01021706">
    <property type="protein sequence ID" value="JAG21898.1"/>
    <property type="molecule type" value="Transcribed_RNA"/>
</dbReference>
<evidence type="ECO:0000256" key="7">
    <source>
        <dbReference type="ARBA" id="ARBA00023065"/>
    </source>
</evidence>
<evidence type="ECO:0000313" key="11">
    <source>
        <dbReference type="EMBL" id="JAG61097.1"/>
    </source>
</evidence>
<dbReference type="InterPro" id="IPR008387">
    <property type="entry name" value="ATP_synth_f6_mt"/>
</dbReference>
<dbReference type="InterPro" id="IPR036204">
    <property type="entry name" value="ATP_synth_f6_sf_mt"/>
</dbReference>
<dbReference type="GO" id="GO:0015078">
    <property type="term" value="F:proton transmembrane transporter activity"/>
    <property type="evidence" value="ECO:0007669"/>
    <property type="project" value="InterPro"/>
</dbReference>
<sequence length="128" mass="14601">MMNVVKVFSVVKNSHLGSKAVLNCVNCRCKSSSSDGDKTQAVDFVQQLFLDKIREYDQKKKESGGKMFDPIDELEKERSRLQEVLIKTFYKMGKPPADITAFPKFDFKDLPLDPIDLVVEDPAKKKKK</sequence>
<evidence type="ECO:0000256" key="9">
    <source>
        <dbReference type="ARBA" id="ARBA00023136"/>
    </source>
</evidence>
<evidence type="ECO:0000256" key="5">
    <source>
        <dbReference type="ARBA" id="ARBA00022781"/>
    </source>
</evidence>
<reference evidence="10" key="2">
    <citation type="submission" date="2014-07" db="EMBL/GenBank/DDBJ databases">
        <authorList>
            <person name="Hull J."/>
        </authorList>
    </citation>
    <scope>NUCLEOTIDE SEQUENCE</scope>
</reference>
<comment type="similarity">
    <text evidence="2">Belongs to the eukaryotic ATPase subunit F6 family.</text>
</comment>
<dbReference type="EMBL" id="GBRD01004724">
    <property type="protein sequence ID" value="JAG61097.1"/>
    <property type="molecule type" value="Transcribed_RNA"/>
</dbReference>
<evidence type="ECO:0000256" key="2">
    <source>
        <dbReference type="ARBA" id="ARBA00007346"/>
    </source>
</evidence>
<gene>
    <name evidence="10" type="ORF">CM83_4969</name>
</gene>
<evidence type="ECO:0000256" key="1">
    <source>
        <dbReference type="ARBA" id="ARBA00004273"/>
    </source>
</evidence>
<evidence type="ECO:0000313" key="10">
    <source>
        <dbReference type="EMBL" id="JAG21898.1"/>
    </source>
</evidence>
<dbReference type="GO" id="GO:0045259">
    <property type="term" value="C:proton-transporting ATP synthase complex"/>
    <property type="evidence" value="ECO:0007669"/>
    <property type="project" value="UniProtKB-KW"/>
</dbReference>
<keyword evidence="6" id="KW-0999">Mitochondrion inner membrane</keyword>
<keyword evidence="5" id="KW-0375">Hydrogen ion transport</keyword>
<reference evidence="10" key="1">
    <citation type="journal article" date="2014" name="PLoS ONE">
        <title>Transcriptome-Based Identification of ABC Transporters in the Western Tarnished Plant Bug Lygus hesperus.</title>
        <authorList>
            <person name="Hull J.J."/>
            <person name="Chaney K."/>
            <person name="Geib S.M."/>
            <person name="Fabrick J.A."/>
            <person name="Brent C.S."/>
            <person name="Walsh D."/>
            <person name="Lavine L.C."/>
        </authorList>
    </citation>
    <scope>NUCLEOTIDE SEQUENCE</scope>
</reference>
<evidence type="ECO:0000256" key="6">
    <source>
        <dbReference type="ARBA" id="ARBA00022792"/>
    </source>
</evidence>
<evidence type="ECO:0000256" key="3">
    <source>
        <dbReference type="ARBA" id="ARBA00022448"/>
    </source>
</evidence>
<organism evidence="10">
    <name type="scientific">Lygus hesperus</name>
    <name type="common">Western plant bug</name>
    <dbReference type="NCBI Taxonomy" id="30085"/>
    <lineage>
        <taxon>Eukaryota</taxon>
        <taxon>Metazoa</taxon>
        <taxon>Ecdysozoa</taxon>
        <taxon>Arthropoda</taxon>
        <taxon>Hexapoda</taxon>
        <taxon>Insecta</taxon>
        <taxon>Pterygota</taxon>
        <taxon>Neoptera</taxon>
        <taxon>Paraneoptera</taxon>
        <taxon>Hemiptera</taxon>
        <taxon>Heteroptera</taxon>
        <taxon>Panheteroptera</taxon>
        <taxon>Cimicomorpha</taxon>
        <taxon>Miridae</taxon>
        <taxon>Mirini</taxon>
        <taxon>Lygus</taxon>
    </lineage>
</organism>
<dbReference type="PANTHER" id="PTHR12441:SF10">
    <property type="entry name" value="ATP SYNTHASE-COUPLING FACTOR 6, MITOCHONDRIAL"/>
    <property type="match status" value="1"/>
</dbReference>
<dbReference type="Gene3D" id="1.10.246.110">
    <property type="entry name" value="Mitochondrial ATP synthase-coupling factor 6"/>
    <property type="match status" value="1"/>
</dbReference>
<name>A0A0A9XSU3_LYGHE</name>
<dbReference type="PANTHER" id="PTHR12441">
    <property type="entry name" value="ATP SYNTHASE COUPLING FACTOR 6, MITOCHONDRIAL"/>
    <property type="match status" value="1"/>
</dbReference>
<dbReference type="GO" id="GO:0005743">
    <property type="term" value="C:mitochondrial inner membrane"/>
    <property type="evidence" value="ECO:0007669"/>
    <property type="project" value="UniProtKB-SubCell"/>
</dbReference>
<keyword evidence="8" id="KW-0496">Mitochondrion</keyword>
<evidence type="ECO:0000256" key="4">
    <source>
        <dbReference type="ARBA" id="ARBA00022547"/>
    </source>
</evidence>
<keyword evidence="3" id="KW-0813">Transport</keyword>
<comment type="subcellular location">
    <subcellularLocation>
        <location evidence="1">Mitochondrion inner membrane</location>
    </subcellularLocation>
</comment>
<dbReference type="AlphaFoldDB" id="A0A0A9XSU3"/>
<dbReference type="SUPFAM" id="SSF111357">
    <property type="entry name" value="Mitochondrial ATP synthase coupling factor 6"/>
    <property type="match status" value="1"/>
</dbReference>
<accession>A0A0A9XSU3</accession>
<dbReference type="Pfam" id="PF05511">
    <property type="entry name" value="ATP-synt_F6"/>
    <property type="match status" value="1"/>
</dbReference>
<keyword evidence="4" id="KW-0138">CF(0)</keyword>
<keyword evidence="9" id="KW-0472">Membrane</keyword>
<reference evidence="11" key="3">
    <citation type="submission" date="2014-09" db="EMBL/GenBank/DDBJ databases">
        <authorList>
            <person name="Magalhaes I.L.F."/>
            <person name="Oliveira U."/>
            <person name="Santos F.R."/>
            <person name="Vidigal T.H.D.A."/>
            <person name="Brescovit A.D."/>
            <person name="Santos A.J."/>
        </authorList>
    </citation>
    <scope>NUCLEOTIDE SEQUENCE</scope>
</reference>
<evidence type="ECO:0000256" key="8">
    <source>
        <dbReference type="ARBA" id="ARBA00023128"/>
    </source>
</evidence>
<dbReference type="GO" id="GO:0015986">
    <property type="term" value="P:proton motive force-driven ATP synthesis"/>
    <property type="evidence" value="ECO:0007669"/>
    <property type="project" value="InterPro"/>
</dbReference>